<dbReference type="PROSITE" id="PS51698">
    <property type="entry name" value="U_BOX"/>
    <property type="match status" value="1"/>
</dbReference>
<keyword evidence="4 5" id="KW-0833">Ubl conjugation pathway</keyword>
<evidence type="ECO:0000259" key="6">
    <source>
        <dbReference type="PROSITE" id="PS51698"/>
    </source>
</evidence>
<dbReference type="GO" id="GO:0006952">
    <property type="term" value="P:defense response"/>
    <property type="evidence" value="ECO:0007669"/>
    <property type="project" value="UniProtKB-ARBA"/>
</dbReference>
<evidence type="ECO:0000256" key="2">
    <source>
        <dbReference type="ARBA" id="ARBA00004906"/>
    </source>
</evidence>
<dbReference type="InterPro" id="IPR045185">
    <property type="entry name" value="PUB22/23/24-like"/>
</dbReference>
<evidence type="ECO:0000313" key="7">
    <source>
        <dbReference type="EMBL" id="PSS23559.1"/>
    </source>
</evidence>
<reference evidence="8" key="2">
    <citation type="journal article" date="2018" name="BMC Genomics">
        <title>A manually annotated Actinidia chinensis var. chinensis (kiwifruit) genome highlights the challenges associated with draft genomes and gene prediction in plants.</title>
        <authorList>
            <person name="Pilkington S.M."/>
            <person name="Crowhurst R."/>
            <person name="Hilario E."/>
            <person name="Nardozza S."/>
            <person name="Fraser L."/>
            <person name="Peng Y."/>
            <person name="Gunaseelan K."/>
            <person name="Simpson R."/>
            <person name="Tahir J."/>
            <person name="Deroles S.C."/>
            <person name="Templeton K."/>
            <person name="Luo Z."/>
            <person name="Davy M."/>
            <person name="Cheng C."/>
            <person name="McNeilage M."/>
            <person name="Scaglione D."/>
            <person name="Liu Y."/>
            <person name="Zhang Q."/>
            <person name="Datson P."/>
            <person name="De Silva N."/>
            <person name="Gardiner S.E."/>
            <person name="Bassett H."/>
            <person name="Chagne D."/>
            <person name="McCallum J."/>
            <person name="Dzierzon H."/>
            <person name="Deng C."/>
            <person name="Wang Y.Y."/>
            <person name="Barron L."/>
            <person name="Manako K."/>
            <person name="Bowen J."/>
            <person name="Foster T.M."/>
            <person name="Erridge Z.A."/>
            <person name="Tiffin H."/>
            <person name="Waite C.N."/>
            <person name="Davies K.M."/>
            <person name="Grierson E.P."/>
            <person name="Laing W.A."/>
            <person name="Kirk R."/>
            <person name="Chen X."/>
            <person name="Wood M."/>
            <person name="Montefiori M."/>
            <person name="Brummell D.A."/>
            <person name="Schwinn K.E."/>
            <person name="Catanach A."/>
            <person name="Fullerton C."/>
            <person name="Li D."/>
            <person name="Meiyalaghan S."/>
            <person name="Nieuwenhuizen N."/>
            <person name="Read N."/>
            <person name="Prakash R."/>
            <person name="Hunter D."/>
            <person name="Zhang H."/>
            <person name="McKenzie M."/>
            <person name="Knabel M."/>
            <person name="Harris A."/>
            <person name="Allan A.C."/>
            <person name="Gleave A."/>
            <person name="Chen A."/>
            <person name="Janssen B.J."/>
            <person name="Plunkett B."/>
            <person name="Ampomah-Dwamena C."/>
            <person name="Voogd C."/>
            <person name="Leif D."/>
            <person name="Lafferty D."/>
            <person name="Souleyre E.J.F."/>
            <person name="Varkonyi-Gasic E."/>
            <person name="Gambi F."/>
            <person name="Hanley J."/>
            <person name="Yao J.L."/>
            <person name="Cheung J."/>
            <person name="David K.M."/>
            <person name="Warren B."/>
            <person name="Marsh K."/>
            <person name="Snowden K.C."/>
            <person name="Lin-Wang K."/>
            <person name="Brian L."/>
            <person name="Martinez-Sanchez M."/>
            <person name="Wang M."/>
            <person name="Ileperuma N."/>
            <person name="Macnee N."/>
            <person name="Campin R."/>
            <person name="McAtee P."/>
            <person name="Drummond R.S.M."/>
            <person name="Espley R.V."/>
            <person name="Ireland H.S."/>
            <person name="Wu R."/>
            <person name="Atkinson R.G."/>
            <person name="Karunairetnam S."/>
            <person name="Bulley S."/>
            <person name="Chunkath S."/>
            <person name="Hanley Z."/>
            <person name="Storey R."/>
            <person name="Thrimawithana A.H."/>
            <person name="Thomson S."/>
            <person name="David C."/>
            <person name="Testolin R."/>
            <person name="Huang H."/>
            <person name="Hellens R.P."/>
            <person name="Schaffer R.J."/>
        </authorList>
    </citation>
    <scope>NUCLEOTIDE SEQUENCE [LARGE SCALE GENOMIC DNA]</scope>
    <source>
        <strain evidence="8">cv. Red5</strain>
    </source>
</reference>
<keyword evidence="3 5" id="KW-0808">Transferase</keyword>
<dbReference type="SUPFAM" id="SSF48371">
    <property type="entry name" value="ARM repeat"/>
    <property type="match status" value="1"/>
</dbReference>
<dbReference type="PANTHER" id="PTHR22849:SF132">
    <property type="entry name" value="E3 UBIQUITIN-PROTEIN LIGASE PUB23"/>
    <property type="match status" value="1"/>
</dbReference>
<gene>
    <name evidence="7" type="ORF">CEY00_Acc08382</name>
</gene>
<dbReference type="InterPro" id="IPR045210">
    <property type="entry name" value="RING-Ubox_PUB"/>
</dbReference>
<protein>
    <recommendedName>
        <fullName evidence="5 6">U-box domain-containing protein</fullName>
        <ecNumber evidence="5">2.3.2.27</ecNumber>
    </recommendedName>
    <alternativeName>
        <fullName evidence="5">RING-type E3 ubiquitin transferase PUB</fullName>
    </alternativeName>
</protein>
<dbReference type="Gene3D" id="3.30.40.10">
    <property type="entry name" value="Zinc/RING finger domain, C3HC4 (zinc finger)"/>
    <property type="match status" value="1"/>
</dbReference>
<organism evidence="7 8">
    <name type="scientific">Actinidia chinensis var. chinensis</name>
    <name type="common">Chinese soft-hair kiwi</name>
    <dbReference type="NCBI Taxonomy" id="1590841"/>
    <lineage>
        <taxon>Eukaryota</taxon>
        <taxon>Viridiplantae</taxon>
        <taxon>Streptophyta</taxon>
        <taxon>Embryophyta</taxon>
        <taxon>Tracheophyta</taxon>
        <taxon>Spermatophyta</taxon>
        <taxon>Magnoliopsida</taxon>
        <taxon>eudicotyledons</taxon>
        <taxon>Gunneridae</taxon>
        <taxon>Pentapetalae</taxon>
        <taxon>asterids</taxon>
        <taxon>Ericales</taxon>
        <taxon>Actinidiaceae</taxon>
        <taxon>Actinidia</taxon>
    </lineage>
</organism>
<reference evidence="7 8" key="1">
    <citation type="submission" date="2017-07" db="EMBL/GenBank/DDBJ databases">
        <title>An improved, manually edited Actinidia chinensis var. chinensis (kiwifruit) genome highlights the challenges associated with draft genomes and gene prediction in plants.</title>
        <authorList>
            <person name="Pilkington S."/>
            <person name="Crowhurst R."/>
            <person name="Hilario E."/>
            <person name="Nardozza S."/>
            <person name="Fraser L."/>
            <person name="Peng Y."/>
            <person name="Gunaseelan K."/>
            <person name="Simpson R."/>
            <person name="Tahir J."/>
            <person name="Deroles S."/>
            <person name="Templeton K."/>
            <person name="Luo Z."/>
            <person name="Davy M."/>
            <person name="Cheng C."/>
            <person name="Mcneilage M."/>
            <person name="Scaglione D."/>
            <person name="Liu Y."/>
            <person name="Zhang Q."/>
            <person name="Datson P."/>
            <person name="De Silva N."/>
            <person name="Gardiner S."/>
            <person name="Bassett H."/>
            <person name="Chagne D."/>
            <person name="Mccallum J."/>
            <person name="Dzierzon H."/>
            <person name="Deng C."/>
            <person name="Wang Y.-Y."/>
            <person name="Barron N."/>
            <person name="Manako K."/>
            <person name="Bowen J."/>
            <person name="Foster T."/>
            <person name="Erridge Z."/>
            <person name="Tiffin H."/>
            <person name="Waite C."/>
            <person name="Davies K."/>
            <person name="Grierson E."/>
            <person name="Laing W."/>
            <person name="Kirk R."/>
            <person name="Chen X."/>
            <person name="Wood M."/>
            <person name="Montefiori M."/>
            <person name="Brummell D."/>
            <person name="Schwinn K."/>
            <person name="Catanach A."/>
            <person name="Fullerton C."/>
            <person name="Li D."/>
            <person name="Meiyalaghan S."/>
            <person name="Nieuwenhuizen N."/>
            <person name="Read N."/>
            <person name="Prakash R."/>
            <person name="Hunter D."/>
            <person name="Zhang H."/>
            <person name="Mckenzie M."/>
            <person name="Knabel M."/>
            <person name="Harris A."/>
            <person name="Allan A."/>
            <person name="Chen A."/>
            <person name="Janssen B."/>
            <person name="Plunkett B."/>
            <person name="Dwamena C."/>
            <person name="Voogd C."/>
            <person name="Leif D."/>
            <person name="Lafferty D."/>
            <person name="Souleyre E."/>
            <person name="Varkonyi-Gasic E."/>
            <person name="Gambi F."/>
            <person name="Hanley J."/>
            <person name="Yao J.-L."/>
            <person name="Cheung J."/>
            <person name="David K."/>
            <person name="Warren B."/>
            <person name="Marsh K."/>
            <person name="Snowden K."/>
            <person name="Lin-Wang K."/>
            <person name="Brian L."/>
            <person name="Martinez-Sanchez M."/>
            <person name="Wang M."/>
            <person name="Ileperuma N."/>
            <person name="Macnee N."/>
            <person name="Campin R."/>
            <person name="Mcatee P."/>
            <person name="Drummond R."/>
            <person name="Espley R."/>
            <person name="Ireland H."/>
            <person name="Wu R."/>
            <person name="Atkinson R."/>
            <person name="Karunairetnam S."/>
            <person name="Bulley S."/>
            <person name="Chunkath S."/>
            <person name="Hanley Z."/>
            <person name="Storey R."/>
            <person name="Thrimawithana A."/>
            <person name="Thomson S."/>
            <person name="David C."/>
            <person name="Testolin R."/>
        </authorList>
    </citation>
    <scope>NUCLEOTIDE SEQUENCE [LARGE SCALE GENOMIC DNA]</scope>
    <source>
        <strain evidence="8">cv. Red5</strain>
        <tissue evidence="7">Young leaf</tissue>
    </source>
</reference>
<dbReference type="Pfam" id="PF04564">
    <property type="entry name" value="U-box"/>
    <property type="match status" value="1"/>
</dbReference>
<dbReference type="GO" id="GO:0061630">
    <property type="term" value="F:ubiquitin protein ligase activity"/>
    <property type="evidence" value="ECO:0007669"/>
    <property type="project" value="UniProtKB-UniRule"/>
</dbReference>
<dbReference type="FunCoup" id="A0A2R6R7P0">
    <property type="interactions" value="114"/>
</dbReference>
<dbReference type="InterPro" id="IPR003613">
    <property type="entry name" value="Ubox_domain"/>
</dbReference>
<dbReference type="AlphaFoldDB" id="A0A2R6R7P0"/>
<evidence type="ECO:0000256" key="1">
    <source>
        <dbReference type="ARBA" id="ARBA00000900"/>
    </source>
</evidence>
<evidence type="ECO:0000256" key="4">
    <source>
        <dbReference type="ARBA" id="ARBA00022786"/>
    </source>
</evidence>
<dbReference type="Gramene" id="PSS23559">
    <property type="protein sequence ID" value="PSS23559"/>
    <property type="gene ID" value="CEY00_Acc08382"/>
</dbReference>
<dbReference type="EC" id="2.3.2.27" evidence="5"/>
<comment type="function">
    <text evidence="5">Functions as an E3 ubiquitin ligase.</text>
</comment>
<dbReference type="STRING" id="1590841.A0A2R6R7P0"/>
<dbReference type="CDD" id="cd16664">
    <property type="entry name" value="RING-Ubox_PUB"/>
    <property type="match status" value="1"/>
</dbReference>
<comment type="pathway">
    <text evidence="2 5">Protein modification; protein ubiquitination.</text>
</comment>
<dbReference type="InParanoid" id="A0A2R6R7P0"/>
<name>A0A2R6R7P0_ACTCC</name>
<dbReference type="SMART" id="SM00504">
    <property type="entry name" value="Ubox"/>
    <property type="match status" value="1"/>
</dbReference>
<dbReference type="Pfam" id="PF25598">
    <property type="entry name" value="ARM_PUB"/>
    <property type="match status" value="1"/>
</dbReference>
<sequence>MEEVNVPPFFLCPISLEIMKDPVTIPTGITYDRESIEKWIFSEKNSTCPVTKQDLSDPDLTPNHTLRRLIQSWCSLNASDGIERFPTPRPPVNKAQIVKLLNEAKSPPSQMKCLRRLKSIASISETNKRCIEVSGGVEFLASLITSNTNSSSLDDEFCEITRASDEALSLLFSLQLSESGLKSLIARNDGFFECLTKIMQRGNYESRAYSVLLVKSLSDVADPIHLTRMKPELFLELVQILRDQISSKTSKTTLQLLINACPWGRNRVKAVEAGAVPVLIDLLLESSEKREIEMILMVLDQICDCAEGRSELLKHKAGLAVVSKKILRVSRVASERAVRTLHSICKFSSSVSVIHEMLDVGVVAKLCLVLQVDCASKTKERAREILKSHARVWRNSSCIPISLISSFPSS</sequence>
<feature type="domain" description="U-box" evidence="6">
    <location>
        <begin position="5"/>
        <end position="80"/>
    </location>
</feature>
<dbReference type="UniPathway" id="UPA00143"/>
<accession>A0A2R6R7P0</accession>
<dbReference type="OrthoDB" id="10064100at2759"/>
<dbReference type="Proteomes" id="UP000241394">
    <property type="component" value="Chromosome LG8"/>
</dbReference>
<dbReference type="InterPro" id="IPR058678">
    <property type="entry name" value="ARM_PUB"/>
</dbReference>
<dbReference type="EMBL" id="NKQK01000008">
    <property type="protein sequence ID" value="PSS23559.1"/>
    <property type="molecule type" value="Genomic_DNA"/>
</dbReference>
<dbReference type="SUPFAM" id="SSF57850">
    <property type="entry name" value="RING/U-box"/>
    <property type="match status" value="1"/>
</dbReference>
<evidence type="ECO:0000256" key="5">
    <source>
        <dbReference type="RuleBase" id="RU369093"/>
    </source>
</evidence>
<dbReference type="OMA" id="AWCTMNA"/>
<evidence type="ECO:0000256" key="3">
    <source>
        <dbReference type="ARBA" id="ARBA00022679"/>
    </source>
</evidence>
<dbReference type="GO" id="GO:0016567">
    <property type="term" value="P:protein ubiquitination"/>
    <property type="evidence" value="ECO:0007669"/>
    <property type="project" value="UniProtKB-UniRule"/>
</dbReference>
<dbReference type="InterPro" id="IPR016024">
    <property type="entry name" value="ARM-type_fold"/>
</dbReference>
<dbReference type="PANTHER" id="PTHR22849">
    <property type="entry name" value="WDSAM1 PROTEIN"/>
    <property type="match status" value="1"/>
</dbReference>
<evidence type="ECO:0000313" key="8">
    <source>
        <dbReference type="Proteomes" id="UP000241394"/>
    </source>
</evidence>
<dbReference type="FunFam" id="3.30.40.10:FF:000437">
    <property type="entry name" value="RING-type E3 ubiquitin transferase"/>
    <property type="match status" value="1"/>
</dbReference>
<dbReference type="Gene3D" id="1.25.10.10">
    <property type="entry name" value="Leucine-rich Repeat Variant"/>
    <property type="match status" value="1"/>
</dbReference>
<dbReference type="InterPro" id="IPR013083">
    <property type="entry name" value="Znf_RING/FYVE/PHD"/>
</dbReference>
<keyword evidence="8" id="KW-1185">Reference proteome</keyword>
<comment type="catalytic activity">
    <reaction evidence="1 5">
        <text>S-ubiquitinyl-[E2 ubiquitin-conjugating enzyme]-L-cysteine + [acceptor protein]-L-lysine = [E2 ubiquitin-conjugating enzyme]-L-cysteine + N(6)-ubiquitinyl-[acceptor protein]-L-lysine.</text>
        <dbReference type="EC" id="2.3.2.27"/>
    </reaction>
</comment>
<dbReference type="InterPro" id="IPR011989">
    <property type="entry name" value="ARM-like"/>
</dbReference>
<comment type="caution">
    <text evidence="7">The sequence shown here is derived from an EMBL/GenBank/DDBJ whole genome shotgun (WGS) entry which is preliminary data.</text>
</comment>
<proteinExistence type="predicted"/>